<evidence type="ECO:0000256" key="1">
    <source>
        <dbReference type="SAM" id="MobiDB-lite"/>
    </source>
</evidence>
<feature type="region of interest" description="Disordered" evidence="1">
    <location>
        <begin position="1"/>
        <end position="25"/>
    </location>
</feature>
<proteinExistence type="predicted"/>
<gene>
    <name evidence="2" type="ORF">Tci_858010</name>
</gene>
<dbReference type="EMBL" id="BKCJ011103084">
    <property type="protein sequence ID" value="GFC86040.1"/>
    <property type="molecule type" value="Genomic_DNA"/>
</dbReference>
<feature type="non-terminal residue" evidence="2">
    <location>
        <position position="1"/>
    </location>
</feature>
<dbReference type="AlphaFoldDB" id="A0A699RHU8"/>
<evidence type="ECO:0000313" key="2">
    <source>
        <dbReference type="EMBL" id="GFC86040.1"/>
    </source>
</evidence>
<organism evidence="2">
    <name type="scientific">Tanacetum cinerariifolium</name>
    <name type="common">Dalmatian daisy</name>
    <name type="synonym">Chrysanthemum cinerariifolium</name>
    <dbReference type="NCBI Taxonomy" id="118510"/>
    <lineage>
        <taxon>Eukaryota</taxon>
        <taxon>Viridiplantae</taxon>
        <taxon>Streptophyta</taxon>
        <taxon>Embryophyta</taxon>
        <taxon>Tracheophyta</taxon>
        <taxon>Spermatophyta</taxon>
        <taxon>Magnoliopsida</taxon>
        <taxon>eudicotyledons</taxon>
        <taxon>Gunneridae</taxon>
        <taxon>Pentapetalae</taxon>
        <taxon>asterids</taxon>
        <taxon>campanulids</taxon>
        <taxon>Asterales</taxon>
        <taxon>Asteraceae</taxon>
        <taxon>Asteroideae</taxon>
        <taxon>Anthemideae</taxon>
        <taxon>Anthemidinae</taxon>
        <taxon>Tanacetum</taxon>
    </lineage>
</organism>
<comment type="caution">
    <text evidence="2">The sequence shown here is derived from an EMBL/GenBank/DDBJ whole genome shotgun (WGS) entry which is preliminary data.</text>
</comment>
<protein>
    <submittedName>
        <fullName evidence="2">Uncharacterized protein</fullName>
    </submittedName>
</protein>
<accession>A0A699RHU8</accession>
<reference evidence="2" key="1">
    <citation type="journal article" date="2019" name="Sci. Rep.">
        <title>Draft genome of Tanacetum cinerariifolium, the natural source of mosquito coil.</title>
        <authorList>
            <person name="Yamashiro T."/>
            <person name="Shiraishi A."/>
            <person name="Satake H."/>
            <person name="Nakayama K."/>
        </authorList>
    </citation>
    <scope>NUCLEOTIDE SEQUENCE</scope>
</reference>
<sequence>AVDEDWPEATSVIVEEGEPVESSST</sequence>
<name>A0A699RHU8_TANCI</name>